<dbReference type="EMBL" id="WIGN01000314">
    <property type="protein sequence ID" value="KAF6800123.1"/>
    <property type="molecule type" value="Genomic_DNA"/>
</dbReference>
<keyword evidence="2" id="KW-1185">Reference proteome</keyword>
<reference evidence="1 2" key="1">
    <citation type="journal article" date="2020" name="Phytopathology">
        <title>Genome Sequence Resources of Colletotrichum truncatum, C. plurivorum, C. musicola, and C. sojae: Four Species Pathogenic to Soybean (Glycine max).</title>
        <authorList>
            <person name="Rogerio F."/>
            <person name="Boufleur T.R."/>
            <person name="Ciampi-Guillardi M."/>
            <person name="Sukno S.A."/>
            <person name="Thon M.R."/>
            <person name="Massola Junior N.S."/>
            <person name="Baroncelli R."/>
        </authorList>
    </citation>
    <scope>NUCLEOTIDE SEQUENCE [LARGE SCALE GENOMIC DNA]</scope>
    <source>
        <strain evidence="1 2">LFN0009</strain>
    </source>
</reference>
<sequence length="122" mass="13789">MSPDFEKCTSPWENYCPTLKGDAGASRDPSDPLSEEDIGFLLTTNTGFLGVARASFRPGDVIALFYGSDIPVIFRLIDASMQHAEETQYTYEGRAWVIGIMQGELWNIYEDPILEVRDFDIW</sequence>
<evidence type="ECO:0008006" key="3">
    <source>
        <dbReference type="Google" id="ProtNLM"/>
    </source>
</evidence>
<proteinExistence type="predicted"/>
<evidence type="ECO:0000313" key="1">
    <source>
        <dbReference type="EMBL" id="KAF6800123.1"/>
    </source>
</evidence>
<dbReference type="AlphaFoldDB" id="A0A8H6IVS4"/>
<name>A0A8H6IVS4_9PEZI</name>
<comment type="caution">
    <text evidence="1">The sequence shown here is derived from an EMBL/GenBank/DDBJ whole genome shotgun (WGS) entry which is preliminary data.</text>
</comment>
<evidence type="ECO:0000313" key="2">
    <source>
        <dbReference type="Proteomes" id="UP000652219"/>
    </source>
</evidence>
<gene>
    <name evidence="1" type="ORF">CSOJ01_12365</name>
</gene>
<accession>A0A8H6IVS4</accession>
<organism evidence="1 2">
    <name type="scientific">Colletotrichum sojae</name>
    <dbReference type="NCBI Taxonomy" id="2175907"/>
    <lineage>
        <taxon>Eukaryota</taxon>
        <taxon>Fungi</taxon>
        <taxon>Dikarya</taxon>
        <taxon>Ascomycota</taxon>
        <taxon>Pezizomycotina</taxon>
        <taxon>Sordariomycetes</taxon>
        <taxon>Hypocreomycetidae</taxon>
        <taxon>Glomerellales</taxon>
        <taxon>Glomerellaceae</taxon>
        <taxon>Colletotrichum</taxon>
        <taxon>Colletotrichum orchidearum species complex</taxon>
    </lineage>
</organism>
<dbReference type="Proteomes" id="UP000652219">
    <property type="component" value="Unassembled WGS sequence"/>
</dbReference>
<protein>
    <recommendedName>
        <fullName evidence="3">Heterokaryon incompatibility protein</fullName>
    </recommendedName>
</protein>
<dbReference type="Pfam" id="PF26639">
    <property type="entry name" value="Het-6_barrel"/>
    <property type="match status" value="1"/>
</dbReference>